<accession>A0A010RPB0</accession>
<dbReference type="AlphaFoldDB" id="A0A010RPB0"/>
<dbReference type="SUPFAM" id="SSF52540">
    <property type="entry name" value="P-loop containing nucleoside triphosphate hydrolases"/>
    <property type="match status" value="1"/>
</dbReference>
<proteinExistence type="predicted"/>
<gene>
    <name evidence="3" type="ORF">HK44_029040</name>
</gene>
<evidence type="ECO:0000259" key="2">
    <source>
        <dbReference type="Pfam" id="PF00271"/>
    </source>
</evidence>
<dbReference type="PATRIC" id="fig|1042209.11.peg.5"/>
<dbReference type="InterPro" id="IPR027417">
    <property type="entry name" value="P-loop_NTPase"/>
</dbReference>
<evidence type="ECO:0000256" key="1">
    <source>
        <dbReference type="ARBA" id="ARBA00022801"/>
    </source>
</evidence>
<dbReference type="EMBL" id="AFOY02000029">
    <property type="protein sequence ID" value="EXF90964.1"/>
    <property type="molecule type" value="Genomic_DNA"/>
</dbReference>
<feature type="domain" description="Helicase C-terminal" evidence="2">
    <location>
        <begin position="5"/>
        <end position="38"/>
    </location>
</feature>
<sequence>MPPAKGLNLQTLGTLINVDLPWNPTRLGQRIGRIKRFGQRRETVDMLNLVFEQTVDEKIYERLSERMKNRYDLFGSLADTIKDEWIDDIETLGEQLDEYINAQKTATGFDLRYTGTMMPSDRDWREFTEVLSRRDLATLISAAWG</sequence>
<dbReference type="Proteomes" id="UP000022611">
    <property type="component" value="Unassembled WGS sequence"/>
</dbReference>
<comment type="caution">
    <text evidence="3">The sequence shown here is derived from an EMBL/GenBank/DDBJ whole genome shotgun (WGS) entry which is preliminary data.</text>
</comment>
<dbReference type="PANTHER" id="PTHR45766">
    <property type="entry name" value="DNA ANNEALING HELICASE AND ENDONUCLEASE ZRANB3 FAMILY MEMBER"/>
    <property type="match status" value="1"/>
</dbReference>
<dbReference type="Pfam" id="PF00271">
    <property type="entry name" value="Helicase_C"/>
    <property type="match status" value="1"/>
</dbReference>
<evidence type="ECO:0000313" key="3">
    <source>
        <dbReference type="EMBL" id="EXF90964.1"/>
    </source>
</evidence>
<reference evidence="3 4" key="1">
    <citation type="journal article" date="2011" name="J. Bacteriol.">
        <title>Draft genome sequence of the polycyclic aromatic hydrocarbon-degrading, genetically engineered bioluminescent bioreporter Pseudomonas fluorescens HK44.</title>
        <authorList>
            <person name="Chauhan A."/>
            <person name="Layton A.C."/>
            <person name="Williams D.E."/>
            <person name="Smartt A.E."/>
            <person name="Ripp S."/>
            <person name="Karpinets T.V."/>
            <person name="Brown S.D."/>
            <person name="Sayler G.S."/>
        </authorList>
    </citation>
    <scope>NUCLEOTIDE SEQUENCE [LARGE SCALE GENOMIC DNA]</scope>
    <source>
        <strain evidence="3 4">HK44</strain>
        <plasmid evidence="3">pUTK21</plasmid>
    </source>
</reference>
<name>A0A010RPB0_PSEFL</name>
<protein>
    <recommendedName>
        <fullName evidence="2">Helicase C-terminal domain-containing protein</fullName>
    </recommendedName>
</protein>
<dbReference type="GO" id="GO:0016787">
    <property type="term" value="F:hydrolase activity"/>
    <property type="evidence" value="ECO:0007669"/>
    <property type="project" value="UniProtKB-KW"/>
</dbReference>
<keyword evidence="3" id="KW-0614">Plasmid</keyword>
<dbReference type="InterPro" id="IPR001650">
    <property type="entry name" value="Helicase_C-like"/>
</dbReference>
<dbReference type="HOGENOM" id="CLU_1785245_0_0_6"/>
<organism evidence="3 4">
    <name type="scientific">Pseudomonas fluorescens HK44</name>
    <dbReference type="NCBI Taxonomy" id="1042209"/>
    <lineage>
        <taxon>Bacteria</taxon>
        <taxon>Pseudomonadati</taxon>
        <taxon>Pseudomonadota</taxon>
        <taxon>Gammaproteobacteria</taxon>
        <taxon>Pseudomonadales</taxon>
        <taxon>Pseudomonadaceae</taxon>
        <taxon>Pseudomonas</taxon>
    </lineage>
</organism>
<evidence type="ECO:0000313" key="4">
    <source>
        <dbReference type="Proteomes" id="UP000022611"/>
    </source>
</evidence>
<keyword evidence="1" id="KW-0378">Hydrolase</keyword>
<geneLocation type="plasmid" evidence="3">
    <name>pUTK21</name>
</geneLocation>
<dbReference type="PANTHER" id="PTHR45766:SF6">
    <property type="entry name" value="SWI_SNF-RELATED MATRIX-ASSOCIATED ACTIN-DEPENDENT REGULATOR OF CHROMATIN SUBFAMILY A-LIKE PROTEIN 1"/>
    <property type="match status" value="1"/>
</dbReference>
<dbReference type="Gene3D" id="3.40.50.300">
    <property type="entry name" value="P-loop containing nucleotide triphosphate hydrolases"/>
    <property type="match status" value="1"/>
</dbReference>